<dbReference type="AlphaFoldDB" id="A0A2I2MFX4"/>
<dbReference type="PANTHER" id="PTHR43610">
    <property type="entry name" value="BLL6696 PROTEIN"/>
    <property type="match status" value="1"/>
</dbReference>
<reference evidence="1" key="1">
    <citation type="submission" date="2017-12" db="EMBL/GenBank/DDBJ databases">
        <authorList>
            <consortium name="SysMetEx"/>
        </authorList>
    </citation>
    <scope>NUCLEOTIDE SEQUENCE</scope>
    <source>
        <strain evidence="1">Pb_238</strain>
    </source>
</reference>
<dbReference type="EMBL" id="LT966316">
    <property type="protein sequence ID" value="SOU92609.1"/>
    <property type="molecule type" value="Genomic_DNA"/>
</dbReference>
<gene>
    <name evidence="1" type="ORF">LFTS_01236</name>
</gene>
<evidence type="ECO:0000313" key="1">
    <source>
        <dbReference type="EMBL" id="SOU92609.1"/>
    </source>
</evidence>
<dbReference type="InterPro" id="IPR016181">
    <property type="entry name" value="Acyl_CoA_acyltransferase"/>
</dbReference>
<dbReference type="Gene3D" id="3.40.630.30">
    <property type="match status" value="1"/>
</dbReference>
<protein>
    <submittedName>
        <fullName evidence="1">Uncharacterized protein</fullName>
    </submittedName>
</protein>
<name>A0A2I2MFX4_9BACT</name>
<dbReference type="RefSeq" id="WP_099590532.1">
    <property type="nucleotide sequence ID" value="NZ_OBMB01000001.1"/>
</dbReference>
<dbReference type="SUPFAM" id="SSF55729">
    <property type="entry name" value="Acyl-CoA N-acyltransferases (Nat)"/>
    <property type="match status" value="1"/>
</dbReference>
<dbReference type="PANTHER" id="PTHR43610:SF1">
    <property type="entry name" value="N-ACETYLTRANSFERASE DOMAIN-CONTAINING PROTEIN"/>
    <property type="match status" value="1"/>
</dbReference>
<dbReference type="OrthoDB" id="9795199at2"/>
<organism evidence="1">
    <name type="scientific">Leptospirillum ferriphilum</name>
    <dbReference type="NCBI Taxonomy" id="178606"/>
    <lineage>
        <taxon>Bacteria</taxon>
        <taxon>Pseudomonadati</taxon>
        <taxon>Nitrospirota</taxon>
        <taxon>Nitrospiria</taxon>
        <taxon>Nitrospirales</taxon>
        <taxon>Nitrospiraceae</taxon>
        <taxon>Leptospirillum</taxon>
    </lineage>
</organism>
<accession>A0A2I2MFX4</accession>
<sequence length="117" mass="13182">MITLESKLLLLEHIFGTLGATRAEFNVDDLNRRSRRAISGLGATEEGHLRKHARRRDGSRRTTVVFSVTDDEWPAVRANIETKILERWNAGNKGGCSRSVFNGRLRRIPNLSQSQAP</sequence>
<proteinExistence type="predicted"/>